<dbReference type="EMBL" id="JAMTCG010000003">
    <property type="protein sequence ID" value="MCP2160449.1"/>
    <property type="molecule type" value="Genomic_DNA"/>
</dbReference>
<feature type="compositionally biased region" description="Low complexity" evidence="6">
    <location>
        <begin position="25"/>
        <end position="51"/>
    </location>
</feature>
<proteinExistence type="predicted"/>
<keyword evidence="5 8" id="KW-0449">Lipoprotein</keyword>
<keyword evidence="2 7" id="KW-0732">Signal</keyword>
<reference evidence="8 9" key="1">
    <citation type="submission" date="2022-06" db="EMBL/GenBank/DDBJ databases">
        <title>Genomic Encyclopedia of Archaeal and Bacterial Type Strains, Phase II (KMG-II): from individual species to whole genera.</title>
        <authorList>
            <person name="Goeker M."/>
        </authorList>
    </citation>
    <scope>NUCLEOTIDE SEQUENCE [LARGE SCALE GENOMIC DNA]</scope>
    <source>
        <strain evidence="8 9">DSM 45037</strain>
    </source>
</reference>
<protein>
    <submittedName>
        <fullName evidence="8">LppP/LprE lipoprotein</fullName>
    </submittedName>
</protein>
<dbReference type="Proteomes" id="UP001205740">
    <property type="component" value="Unassembled WGS sequence"/>
</dbReference>
<evidence type="ECO:0000256" key="4">
    <source>
        <dbReference type="ARBA" id="ARBA00023139"/>
    </source>
</evidence>
<feature type="chain" id="PRO_5046507828" evidence="7">
    <location>
        <begin position="22"/>
        <end position="215"/>
    </location>
</feature>
<sequence length="215" mass="22237">MRTYTRTVVAGIACLIGVTVAGCSTDTPRATPTTPTVTRTVTAAPASTPAEPADDPTTRDTVTAAPATTAADTPCGPYADAAAKISAATARIAPPSATQDWTWATTRSVMTSCNQLSWAELTTAHGTASSADQLLLFGPDGAWLGTGIRCNAGLAWVRGSGSDHVDVHYGYFHGENTSTANPGGGTDVTFRWNGSRVVMEGTLPQEFLDQCENPS</sequence>
<evidence type="ECO:0000256" key="2">
    <source>
        <dbReference type="ARBA" id="ARBA00022729"/>
    </source>
</evidence>
<name>A0ABT1H0D4_9NOCA</name>
<evidence type="ECO:0000256" key="1">
    <source>
        <dbReference type="ARBA" id="ARBA00022475"/>
    </source>
</evidence>
<dbReference type="InterPro" id="IPR025971">
    <property type="entry name" value="LppP/LprE"/>
</dbReference>
<keyword evidence="9" id="KW-1185">Reference proteome</keyword>
<evidence type="ECO:0000256" key="5">
    <source>
        <dbReference type="ARBA" id="ARBA00023288"/>
    </source>
</evidence>
<evidence type="ECO:0000256" key="7">
    <source>
        <dbReference type="SAM" id="SignalP"/>
    </source>
</evidence>
<dbReference type="RefSeq" id="WP_253654043.1">
    <property type="nucleotide sequence ID" value="NZ_BAAAOE010000003.1"/>
</dbReference>
<keyword evidence="1" id="KW-1003">Cell membrane</keyword>
<organism evidence="8 9">
    <name type="scientific">Williamsia serinedens</name>
    <dbReference type="NCBI Taxonomy" id="391736"/>
    <lineage>
        <taxon>Bacteria</taxon>
        <taxon>Bacillati</taxon>
        <taxon>Actinomycetota</taxon>
        <taxon>Actinomycetes</taxon>
        <taxon>Mycobacteriales</taxon>
        <taxon>Nocardiaceae</taxon>
        <taxon>Williamsia</taxon>
    </lineage>
</organism>
<feature type="signal peptide" evidence="7">
    <location>
        <begin position="1"/>
        <end position="21"/>
    </location>
</feature>
<dbReference type="Pfam" id="PF14041">
    <property type="entry name" value="Lipoprotein_21"/>
    <property type="match status" value="1"/>
</dbReference>
<evidence type="ECO:0000313" key="9">
    <source>
        <dbReference type="Proteomes" id="UP001205740"/>
    </source>
</evidence>
<feature type="region of interest" description="Disordered" evidence="6">
    <location>
        <begin position="25"/>
        <end position="61"/>
    </location>
</feature>
<keyword evidence="3" id="KW-0472">Membrane</keyword>
<keyword evidence="4" id="KW-0564">Palmitate</keyword>
<accession>A0ABT1H0D4</accession>
<evidence type="ECO:0000313" key="8">
    <source>
        <dbReference type="EMBL" id="MCP2160449.1"/>
    </source>
</evidence>
<comment type="caution">
    <text evidence="8">The sequence shown here is derived from an EMBL/GenBank/DDBJ whole genome shotgun (WGS) entry which is preliminary data.</text>
</comment>
<dbReference type="PROSITE" id="PS51257">
    <property type="entry name" value="PROKAR_LIPOPROTEIN"/>
    <property type="match status" value="1"/>
</dbReference>
<evidence type="ECO:0000256" key="3">
    <source>
        <dbReference type="ARBA" id="ARBA00023136"/>
    </source>
</evidence>
<gene>
    <name evidence="8" type="ORF">LX12_001636</name>
</gene>
<evidence type="ECO:0000256" key="6">
    <source>
        <dbReference type="SAM" id="MobiDB-lite"/>
    </source>
</evidence>